<reference evidence="2" key="1">
    <citation type="journal article" date="2019" name="Int. J. Syst. Evol. Microbiol.">
        <title>The Global Catalogue of Microorganisms (GCM) 10K type strain sequencing project: providing services to taxonomists for standard genome sequencing and annotation.</title>
        <authorList>
            <consortium name="The Broad Institute Genomics Platform"/>
            <consortium name="The Broad Institute Genome Sequencing Center for Infectious Disease"/>
            <person name="Wu L."/>
            <person name="Ma J."/>
        </authorList>
    </citation>
    <scope>NUCLEOTIDE SEQUENCE [LARGE SCALE GENOMIC DNA]</scope>
    <source>
        <strain evidence="2">KCTC 22157</strain>
    </source>
</reference>
<evidence type="ECO:0000313" key="1">
    <source>
        <dbReference type="EMBL" id="GGW45071.1"/>
    </source>
</evidence>
<evidence type="ECO:0008006" key="3">
    <source>
        <dbReference type="Google" id="ProtNLM"/>
    </source>
</evidence>
<name>A0ABQ2WDL1_9GAMM</name>
<dbReference type="Proteomes" id="UP000647585">
    <property type="component" value="Unassembled WGS sequence"/>
</dbReference>
<evidence type="ECO:0000313" key="2">
    <source>
        <dbReference type="Proteomes" id="UP000647585"/>
    </source>
</evidence>
<comment type="caution">
    <text evidence="1">The sequence shown here is derived from an EMBL/GenBank/DDBJ whole genome shotgun (WGS) entry which is preliminary data.</text>
</comment>
<dbReference type="EMBL" id="BMXO01000001">
    <property type="protein sequence ID" value="GGW45071.1"/>
    <property type="molecule type" value="Genomic_DNA"/>
</dbReference>
<gene>
    <name evidence="1" type="ORF">GCM10007158_02090</name>
</gene>
<protein>
    <recommendedName>
        <fullName evidence="3">DUF1983 domain-containing protein</fullName>
    </recommendedName>
</protein>
<proteinExistence type="predicted"/>
<accession>A0ABQ2WDL1</accession>
<keyword evidence="2" id="KW-1185">Reference proteome</keyword>
<organism evidence="1 2">
    <name type="scientific">Halomonas johnsoniae</name>
    <dbReference type="NCBI Taxonomy" id="502832"/>
    <lineage>
        <taxon>Bacteria</taxon>
        <taxon>Pseudomonadati</taxon>
        <taxon>Pseudomonadota</taxon>
        <taxon>Gammaproteobacteria</taxon>
        <taxon>Oceanospirillales</taxon>
        <taxon>Halomonadaceae</taxon>
        <taxon>Halomonas</taxon>
    </lineage>
</organism>
<sequence>MSLESQVAALVSAANSLTSQVAGKMNQIDQKVNAATQAIPEAIRSLAAQSFYVDAVSGDDNRTGTSISNSVRTIAALNGKIVPGTSVSIFLRENQIHEVHGDAISSVNSLIRFSRLGASTSNRPILKWRPVYDPANDFNTGSLVNLSQGNITVVRVDLDIANADNGKPLRSSAGMFQSSLGKMDIFLRECNVTLNSAPLVTGYAGYDSTDLHLNMVTVARNGNQNGQGQLVYNRANSTALQLRLSSLAVTLSGGLKFRDLLPINVDASNVLTNVEKSAL</sequence>
<dbReference type="RefSeq" id="WP_193460736.1">
    <property type="nucleotide sequence ID" value="NZ_BMXO01000001.1"/>
</dbReference>